<accession>C0F0N2</accession>
<gene>
    <name evidence="1" type="ORF">EUBHAL_03256</name>
</gene>
<proteinExistence type="predicted"/>
<dbReference type="AlphaFoldDB" id="C0F0N2"/>
<evidence type="ECO:0000313" key="1">
    <source>
        <dbReference type="EMBL" id="EEG34948.1"/>
    </source>
</evidence>
<evidence type="ECO:0000313" key="2">
    <source>
        <dbReference type="Proteomes" id="UP000003174"/>
    </source>
</evidence>
<sequence length="41" mass="4818">MILGKSLLNSCEDKEFAKMSLIKIQPEFSNMYLSRFLYVDN</sequence>
<comment type="caution">
    <text evidence="1">The sequence shown here is derived from an EMBL/GenBank/DDBJ whole genome shotgun (WGS) entry which is preliminary data.</text>
</comment>
<organism evidence="1 2">
    <name type="scientific">Anaerobutyricum hallii DSM 3353</name>
    <dbReference type="NCBI Taxonomy" id="411469"/>
    <lineage>
        <taxon>Bacteria</taxon>
        <taxon>Bacillati</taxon>
        <taxon>Bacillota</taxon>
        <taxon>Clostridia</taxon>
        <taxon>Lachnospirales</taxon>
        <taxon>Lachnospiraceae</taxon>
        <taxon>Anaerobutyricum</taxon>
    </lineage>
</organism>
<reference evidence="1 2" key="2">
    <citation type="submission" date="2009-02" db="EMBL/GenBank/DDBJ databases">
        <title>Draft genome sequence of Eubacterium hallii (DSM 3353).</title>
        <authorList>
            <person name="Sudarsanam P."/>
            <person name="Ley R."/>
            <person name="Guruge J."/>
            <person name="Turnbaugh P.J."/>
            <person name="Mahowald M."/>
            <person name="Liep D."/>
            <person name="Gordon J."/>
        </authorList>
    </citation>
    <scope>NUCLEOTIDE SEQUENCE [LARGE SCALE GENOMIC DNA]</scope>
    <source>
        <strain evidence="1 2">DSM 3353</strain>
    </source>
</reference>
<dbReference type="EMBL" id="ACEP01000172">
    <property type="protein sequence ID" value="EEG34948.1"/>
    <property type="molecule type" value="Genomic_DNA"/>
</dbReference>
<name>C0F0N2_9FIRM</name>
<protein>
    <submittedName>
        <fullName evidence="1">Uncharacterized protein</fullName>
    </submittedName>
</protein>
<dbReference type="Proteomes" id="UP000003174">
    <property type="component" value="Unassembled WGS sequence"/>
</dbReference>
<reference evidence="1 2" key="1">
    <citation type="submission" date="2009-01" db="EMBL/GenBank/DDBJ databases">
        <authorList>
            <person name="Fulton L."/>
            <person name="Clifton S."/>
            <person name="Fulton B."/>
            <person name="Xu J."/>
            <person name="Minx P."/>
            <person name="Pepin K.H."/>
            <person name="Johnson M."/>
            <person name="Bhonagiri V."/>
            <person name="Nash W.E."/>
            <person name="Mardis E.R."/>
            <person name="Wilson R.K."/>
        </authorList>
    </citation>
    <scope>NUCLEOTIDE SEQUENCE [LARGE SCALE GENOMIC DNA]</scope>
    <source>
        <strain evidence="1 2">DSM 3353</strain>
    </source>
</reference>